<protein>
    <recommendedName>
        <fullName evidence="1">F-box domain-containing protein</fullName>
    </recommendedName>
</protein>
<dbReference type="OrthoDB" id="2884925at2759"/>
<dbReference type="InParanoid" id="A0A067PIH9"/>
<accession>A0A067PIH9</accession>
<sequence length="337" mass="37193">MPHYHDSNLIVFCPIGHPDAGLVLTPQTPKNTLSVCLDMAAVTPPLYEIYLCLPDTTARVITMLGDAQSITLVLEETVNVVSLRMLFKFLQMACWDDSMNLVFFPAQGRNGVPLCDILRGDETGPPWVGMLLMGWMARLAFPIFGEMCGTGNRLSAILMKKSLKLSSPVAGNEPGVRSTCTTRFPQKPRCSGISKFPDELLVDVFQALVDLEFDVAIEDINEDSPNGEGWATVTHVCRRWRNVALRAHQLWSYVTFVLPIACLPDELVVSIFVSLNNGPARKLMDIRDIRLPSLAPHLPERSLSPNVGCIRHGGVLELTQGVHPAIRDFATSVKDMV</sequence>
<dbReference type="Gene3D" id="1.20.1280.50">
    <property type="match status" value="1"/>
</dbReference>
<evidence type="ECO:0000259" key="1">
    <source>
        <dbReference type="Pfam" id="PF12937"/>
    </source>
</evidence>
<dbReference type="HOGENOM" id="CLU_824018_0_0_1"/>
<name>A0A067PIH9_9AGAM</name>
<dbReference type="EMBL" id="KL197728">
    <property type="protein sequence ID" value="KDQ54594.1"/>
    <property type="molecule type" value="Genomic_DNA"/>
</dbReference>
<dbReference type="AlphaFoldDB" id="A0A067PIH9"/>
<gene>
    <name evidence="2" type="ORF">JAAARDRAFT_49212</name>
</gene>
<dbReference type="Pfam" id="PF12937">
    <property type="entry name" value="F-box-like"/>
    <property type="match status" value="1"/>
</dbReference>
<feature type="domain" description="F-box" evidence="1">
    <location>
        <begin position="196"/>
        <end position="255"/>
    </location>
</feature>
<dbReference type="Proteomes" id="UP000027265">
    <property type="component" value="Unassembled WGS sequence"/>
</dbReference>
<proteinExistence type="predicted"/>
<keyword evidence="3" id="KW-1185">Reference proteome</keyword>
<dbReference type="InterPro" id="IPR001810">
    <property type="entry name" value="F-box_dom"/>
</dbReference>
<evidence type="ECO:0000313" key="2">
    <source>
        <dbReference type="EMBL" id="KDQ54594.1"/>
    </source>
</evidence>
<evidence type="ECO:0000313" key="3">
    <source>
        <dbReference type="Proteomes" id="UP000027265"/>
    </source>
</evidence>
<reference evidence="3" key="1">
    <citation type="journal article" date="2014" name="Proc. Natl. Acad. Sci. U.S.A.">
        <title>Extensive sampling of basidiomycete genomes demonstrates inadequacy of the white-rot/brown-rot paradigm for wood decay fungi.</title>
        <authorList>
            <person name="Riley R."/>
            <person name="Salamov A.A."/>
            <person name="Brown D.W."/>
            <person name="Nagy L.G."/>
            <person name="Floudas D."/>
            <person name="Held B.W."/>
            <person name="Levasseur A."/>
            <person name="Lombard V."/>
            <person name="Morin E."/>
            <person name="Otillar R."/>
            <person name="Lindquist E.A."/>
            <person name="Sun H."/>
            <person name="LaButti K.M."/>
            <person name="Schmutz J."/>
            <person name="Jabbour D."/>
            <person name="Luo H."/>
            <person name="Baker S.E."/>
            <person name="Pisabarro A.G."/>
            <person name="Walton J.D."/>
            <person name="Blanchette R.A."/>
            <person name="Henrissat B."/>
            <person name="Martin F."/>
            <person name="Cullen D."/>
            <person name="Hibbett D.S."/>
            <person name="Grigoriev I.V."/>
        </authorList>
    </citation>
    <scope>NUCLEOTIDE SEQUENCE [LARGE SCALE GENOMIC DNA]</scope>
    <source>
        <strain evidence="3">MUCL 33604</strain>
    </source>
</reference>
<organism evidence="2 3">
    <name type="scientific">Jaapia argillacea MUCL 33604</name>
    <dbReference type="NCBI Taxonomy" id="933084"/>
    <lineage>
        <taxon>Eukaryota</taxon>
        <taxon>Fungi</taxon>
        <taxon>Dikarya</taxon>
        <taxon>Basidiomycota</taxon>
        <taxon>Agaricomycotina</taxon>
        <taxon>Agaricomycetes</taxon>
        <taxon>Agaricomycetidae</taxon>
        <taxon>Jaapiales</taxon>
        <taxon>Jaapiaceae</taxon>
        <taxon>Jaapia</taxon>
    </lineage>
</organism>